<accession>A0A2P6QYS0</accession>
<dbReference type="Proteomes" id="UP000238479">
    <property type="component" value="Chromosome 4"/>
</dbReference>
<name>A0A2P6QYS0_ROSCH</name>
<dbReference type="EMBL" id="PDCK01000042">
    <property type="protein sequence ID" value="PRQ39338.1"/>
    <property type="molecule type" value="Genomic_DNA"/>
</dbReference>
<proteinExistence type="predicted"/>
<evidence type="ECO:0000313" key="2">
    <source>
        <dbReference type="Proteomes" id="UP000238479"/>
    </source>
</evidence>
<comment type="caution">
    <text evidence="1">The sequence shown here is derived from an EMBL/GenBank/DDBJ whole genome shotgun (WGS) entry which is preliminary data.</text>
</comment>
<keyword evidence="2" id="KW-1185">Reference proteome</keyword>
<sequence>MSFIKYFSFKCFNVRNTKSLPKHQCPISSNRKLKLPTTTNTFFNPFNSWIKRLGFPYFINKCWSHMKTSHQSTNLINR</sequence>
<reference evidence="1 2" key="1">
    <citation type="journal article" date="2018" name="Nat. Genet.">
        <title>The Rosa genome provides new insights in the design of modern roses.</title>
        <authorList>
            <person name="Bendahmane M."/>
        </authorList>
    </citation>
    <scope>NUCLEOTIDE SEQUENCE [LARGE SCALE GENOMIC DNA]</scope>
    <source>
        <strain evidence="2">cv. Old Blush</strain>
    </source>
</reference>
<dbReference type="Gramene" id="PRQ39338">
    <property type="protein sequence ID" value="PRQ39338"/>
    <property type="gene ID" value="RchiOBHm_Chr4g0424061"/>
</dbReference>
<evidence type="ECO:0000313" key="1">
    <source>
        <dbReference type="EMBL" id="PRQ39338.1"/>
    </source>
</evidence>
<organism evidence="1 2">
    <name type="scientific">Rosa chinensis</name>
    <name type="common">China rose</name>
    <dbReference type="NCBI Taxonomy" id="74649"/>
    <lineage>
        <taxon>Eukaryota</taxon>
        <taxon>Viridiplantae</taxon>
        <taxon>Streptophyta</taxon>
        <taxon>Embryophyta</taxon>
        <taxon>Tracheophyta</taxon>
        <taxon>Spermatophyta</taxon>
        <taxon>Magnoliopsida</taxon>
        <taxon>eudicotyledons</taxon>
        <taxon>Gunneridae</taxon>
        <taxon>Pentapetalae</taxon>
        <taxon>rosids</taxon>
        <taxon>fabids</taxon>
        <taxon>Rosales</taxon>
        <taxon>Rosaceae</taxon>
        <taxon>Rosoideae</taxon>
        <taxon>Rosoideae incertae sedis</taxon>
        <taxon>Rosa</taxon>
    </lineage>
</organism>
<gene>
    <name evidence="1" type="ORF">RchiOBHm_Chr4g0424061</name>
</gene>
<protein>
    <submittedName>
        <fullName evidence="1">Uncharacterized protein</fullName>
    </submittedName>
</protein>
<dbReference type="AlphaFoldDB" id="A0A2P6QYS0"/>